<feature type="region of interest" description="Disordered" evidence="6">
    <location>
        <begin position="137"/>
        <end position="207"/>
    </location>
</feature>
<dbReference type="InterPro" id="IPR019931">
    <property type="entry name" value="LPXTG_anchor"/>
</dbReference>
<protein>
    <submittedName>
        <fullName evidence="10">LPXTG-motif cell wall-anchored protein</fullName>
    </submittedName>
</protein>
<keyword evidence="7" id="KW-1133">Transmembrane helix</keyword>
<keyword evidence="3" id="KW-0964">Secreted</keyword>
<feature type="domain" description="Gram-positive cocci surface proteins LPxTG" evidence="9">
    <location>
        <begin position="199"/>
        <end position="231"/>
    </location>
</feature>
<keyword evidence="4 8" id="KW-0732">Signal</keyword>
<evidence type="ECO:0000256" key="4">
    <source>
        <dbReference type="ARBA" id="ARBA00022729"/>
    </source>
</evidence>
<comment type="caution">
    <text evidence="10">The sequence shown here is derived from an EMBL/GenBank/DDBJ whole genome shotgun (WGS) entry which is preliminary data.</text>
</comment>
<proteinExistence type="predicted"/>
<evidence type="ECO:0000313" key="10">
    <source>
        <dbReference type="EMBL" id="PRX40433.1"/>
    </source>
</evidence>
<evidence type="ECO:0000256" key="8">
    <source>
        <dbReference type="SAM" id="SignalP"/>
    </source>
</evidence>
<dbReference type="RefSeq" id="WP_106345252.1">
    <property type="nucleotide sequence ID" value="NZ_PVNE01000013.1"/>
</dbReference>
<organism evidence="10 11">
    <name type="scientific">Planifilum fimeticola</name>
    <dbReference type="NCBI Taxonomy" id="201975"/>
    <lineage>
        <taxon>Bacteria</taxon>
        <taxon>Bacillati</taxon>
        <taxon>Bacillota</taxon>
        <taxon>Bacilli</taxon>
        <taxon>Bacillales</taxon>
        <taxon>Thermoactinomycetaceae</taxon>
        <taxon>Planifilum</taxon>
    </lineage>
</organism>
<evidence type="ECO:0000256" key="7">
    <source>
        <dbReference type="SAM" id="Phobius"/>
    </source>
</evidence>
<evidence type="ECO:0000256" key="5">
    <source>
        <dbReference type="ARBA" id="ARBA00023088"/>
    </source>
</evidence>
<reference evidence="10 11" key="1">
    <citation type="submission" date="2018-03" db="EMBL/GenBank/DDBJ databases">
        <title>Genomic Encyclopedia of Archaeal and Bacterial Type Strains, Phase II (KMG-II): from individual species to whole genera.</title>
        <authorList>
            <person name="Goeker M."/>
        </authorList>
    </citation>
    <scope>NUCLEOTIDE SEQUENCE [LARGE SCALE GENOMIC DNA]</scope>
    <source>
        <strain evidence="10 11">DSM 44946</strain>
    </source>
</reference>
<keyword evidence="5" id="KW-0572">Peptidoglycan-anchor</keyword>
<accession>A0A2T0LE90</accession>
<keyword evidence="11" id="KW-1185">Reference proteome</keyword>
<evidence type="ECO:0000256" key="2">
    <source>
        <dbReference type="ARBA" id="ARBA00022512"/>
    </source>
</evidence>
<evidence type="ECO:0000256" key="1">
    <source>
        <dbReference type="ARBA" id="ARBA00004168"/>
    </source>
</evidence>
<name>A0A2T0LE90_9BACL</name>
<dbReference type="Pfam" id="PF00746">
    <property type="entry name" value="Gram_pos_anchor"/>
    <property type="match status" value="1"/>
</dbReference>
<dbReference type="EMBL" id="PVNE01000013">
    <property type="protein sequence ID" value="PRX40433.1"/>
    <property type="molecule type" value="Genomic_DNA"/>
</dbReference>
<feature type="signal peptide" evidence="8">
    <location>
        <begin position="1"/>
        <end position="25"/>
    </location>
</feature>
<feature type="chain" id="PRO_5015516691" evidence="8">
    <location>
        <begin position="26"/>
        <end position="231"/>
    </location>
</feature>
<evidence type="ECO:0000259" key="9">
    <source>
        <dbReference type="PROSITE" id="PS50847"/>
    </source>
</evidence>
<evidence type="ECO:0000256" key="6">
    <source>
        <dbReference type="SAM" id="MobiDB-lite"/>
    </source>
</evidence>
<dbReference type="NCBIfam" id="TIGR01167">
    <property type="entry name" value="LPXTG_anchor"/>
    <property type="match status" value="1"/>
</dbReference>
<dbReference type="Proteomes" id="UP000237797">
    <property type="component" value="Unassembled WGS sequence"/>
</dbReference>
<keyword evidence="2" id="KW-0134">Cell wall</keyword>
<dbReference type="OrthoDB" id="9869348at2"/>
<evidence type="ECO:0000313" key="11">
    <source>
        <dbReference type="Proteomes" id="UP000237797"/>
    </source>
</evidence>
<feature type="compositionally biased region" description="Basic and acidic residues" evidence="6">
    <location>
        <begin position="169"/>
        <end position="185"/>
    </location>
</feature>
<evidence type="ECO:0000256" key="3">
    <source>
        <dbReference type="ARBA" id="ARBA00022525"/>
    </source>
</evidence>
<comment type="subcellular location">
    <subcellularLocation>
        <location evidence="1">Secreted</location>
        <location evidence="1">Cell wall</location>
        <topology evidence="1">Peptidoglycan-anchor</topology>
    </subcellularLocation>
</comment>
<dbReference type="PROSITE" id="PS50847">
    <property type="entry name" value="GRAM_POS_ANCHORING"/>
    <property type="match status" value="1"/>
</dbReference>
<feature type="transmembrane region" description="Helical" evidence="7">
    <location>
        <begin position="209"/>
        <end position="226"/>
    </location>
</feature>
<keyword evidence="7" id="KW-0812">Transmembrane</keyword>
<dbReference type="AlphaFoldDB" id="A0A2T0LE90"/>
<sequence length="231" mass="25374">MKRYGILLFAAVLALGMLFPQATFATGKHHDDWDSFCKPDKWPEKPFKKWYGGDCNEIFVKVKLPKVWGKIAGKIQVEVFWSETGKFKDAQPVNSGTLELDTEKVGKFTHKPEKSGYYWFKLSKKGKHKALWTKGIKVDCPDKPGDGQPAEPPQNGGGDDQPGGNEPDDQNKPDDNGSKDEDKSGEIPNNKGGQGGGKLPKTATSHPQSMLFGGLLLLAGAGILAFRRRFA</sequence>
<gene>
    <name evidence="10" type="ORF">CLV97_11319</name>
</gene>
<keyword evidence="7" id="KW-0472">Membrane</keyword>